<evidence type="ECO:0000313" key="2">
    <source>
        <dbReference type="Proteomes" id="UP000035996"/>
    </source>
</evidence>
<proteinExistence type="predicted"/>
<dbReference type="STRING" id="157733.AB986_08390"/>
<dbReference type="RefSeq" id="WP_048310398.1">
    <property type="nucleotide sequence ID" value="NZ_CP119526.1"/>
</dbReference>
<evidence type="ECO:0000313" key="1">
    <source>
        <dbReference type="EMBL" id="KMM39228.1"/>
    </source>
</evidence>
<dbReference type="OrthoDB" id="7869153at2"/>
<gene>
    <name evidence="1" type="ORF">AB986_08390</name>
</gene>
<reference evidence="1" key="1">
    <citation type="submission" date="2015-06" db="EMBL/GenBank/DDBJ databases">
        <authorList>
            <person name="Liu B."/>
            <person name="Wang J."/>
            <person name="Zhu Y."/>
            <person name="Liu G."/>
            <person name="Chen Q."/>
            <person name="Zheng C."/>
            <person name="Che J."/>
            <person name="Ge C."/>
            <person name="Shi H."/>
            <person name="Pan Z."/>
            <person name="Liu X."/>
        </authorList>
    </citation>
    <scope>NUCLEOTIDE SEQUENCE [LARGE SCALE GENOMIC DNA]</scope>
    <source>
        <strain evidence="1">DSM 16346</strain>
    </source>
</reference>
<name>A0A0J6D1R6_9BACL</name>
<dbReference type="PATRIC" id="fig|157733.3.peg.3962"/>
<protein>
    <recommendedName>
        <fullName evidence="3">ATP-grasp domain-containing protein</fullName>
    </recommendedName>
</protein>
<keyword evidence="2" id="KW-1185">Reference proteome</keyword>
<dbReference type="Proteomes" id="UP000035996">
    <property type="component" value="Unassembled WGS sequence"/>
</dbReference>
<dbReference type="Pfam" id="PF14398">
    <property type="entry name" value="ATPgrasp_YheCD"/>
    <property type="match status" value="1"/>
</dbReference>
<dbReference type="InterPro" id="IPR026838">
    <property type="entry name" value="YheC/D"/>
</dbReference>
<evidence type="ECO:0008006" key="3">
    <source>
        <dbReference type="Google" id="ProtNLM"/>
    </source>
</evidence>
<dbReference type="EMBL" id="LELK01000001">
    <property type="protein sequence ID" value="KMM39228.1"/>
    <property type="molecule type" value="Genomic_DNA"/>
</dbReference>
<comment type="caution">
    <text evidence="1">The sequence shown here is derived from an EMBL/GenBank/DDBJ whole genome shotgun (WGS) entry which is preliminary data.</text>
</comment>
<accession>A0A0J6D1R6</accession>
<dbReference type="SUPFAM" id="SSF56059">
    <property type="entry name" value="Glutathione synthetase ATP-binding domain-like"/>
    <property type="match status" value="1"/>
</dbReference>
<dbReference type="AlphaFoldDB" id="A0A0J6D1R6"/>
<organism evidence="1 2">
    <name type="scientific">Guptibacillus hwajinpoensis</name>
    <dbReference type="NCBI Taxonomy" id="208199"/>
    <lineage>
        <taxon>Bacteria</taxon>
        <taxon>Bacillati</taxon>
        <taxon>Bacillota</taxon>
        <taxon>Bacilli</taxon>
        <taxon>Bacillales</taxon>
        <taxon>Guptibacillaceae</taxon>
        <taxon>Guptibacillus</taxon>
    </lineage>
</organism>
<sequence length="445" mass="51361">MYVIKPYLKTDNKLIVAKSAMLGRSGQSKENVQIQFGIMSLYVTLYDSDLVEENEVYLSSNVIKQLGIQISCPYDLVVYENKIMVGPFIGILSELTNKKVAEMLPTYNSFVKGYRYIGGAIAVFSIEGINKEKGTIQGFLYHPKKKIWQWKTFPFPGVVMSITEPSLTSSWKAFHEQMRNIELLLGGKVFNYPHFSKWEMYQMLLPQFKHQLPETTLYKDVHNIHEMLQKHGSVYIKPLNGRLGKRIYNIVKDGPHIRIKFDVNHKSHEEVFTNEMESSRFFEKHLVRNAFLIQQTIPLKTYEQSVIDFRVMGAKNQKGQWQNLGIYSRYGARGQIVSNITAGGHTELAGKTLKEVWHLREKEVQRLEKEMEHVVLAAIQTIEGNGYHLGNIGVDIGLDDQCNISIIEINHQNPDPYIALMAEDRKAFYNCRFQNMRYARYLGGF</sequence>
<dbReference type="Gene3D" id="3.30.470.20">
    <property type="entry name" value="ATP-grasp fold, B domain"/>
    <property type="match status" value="1"/>
</dbReference>